<name>A0A5C4VP85_9ACTN</name>
<evidence type="ECO:0000313" key="2">
    <source>
        <dbReference type="Proteomes" id="UP000313231"/>
    </source>
</evidence>
<accession>A0A5C4VP85</accession>
<keyword evidence="2" id="KW-1185">Reference proteome</keyword>
<evidence type="ECO:0000313" key="1">
    <source>
        <dbReference type="EMBL" id="TNM37326.1"/>
    </source>
</evidence>
<dbReference type="EMBL" id="VDMP01000026">
    <property type="protein sequence ID" value="TNM37326.1"/>
    <property type="molecule type" value="Genomic_DNA"/>
</dbReference>
<proteinExistence type="predicted"/>
<comment type="caution">
    <text evidence="1">The sequence shown here is derived from an EMBL/GenBank/DDBJ whole genome shotgun (WGS) entry which is preliminary data.</text>
</comment>
<organism evidence="1 2">
    <name type="scientific">Nocardioides albidus</name>
    <dbReference type="NCBI Taxonomy" id="1517589"/>
    <lineage>
        <taxon>Bacteria</taxon>
        <taxon>Bacillati</taxon>
        <taxon>Actinomycetota</taxon>
        <taxon>Actinomycetes</taxon>
        <taxon>Propionibacteriales</taxon>
        <taxon>Nocardioidaceae</taxon>
        <taxon>Nocardioides</taxon>
    </lineage>
</organism>
<protein>
    <submittedName>
        <fullName evidence="1">Uncharacterized protein</fullName>
    </submittedName>
</protein>
<dbReference type="OrthoDB" id="3787251at2"/>
<dbReference type="AlphaFoldDB" id="A0A5C4VP85"/>
<reference evidence="1 2" key="1">
    <citation type="journal article" date="2016" name="Int. J. Syst. Evol. Microbiol.">
        <title>Nocardioides albidus sp. nov., an actinobacterium isolated from garden soil.</title>
        <authorList>
            <person name="Singh H."/>
            <person name="Du J."/>
            <person name="Trinh H."/>
            <person name="Won K."/>
            <person name="Yang J.E."/>
            <person name="Yin C."/>
            <person name="Kook M."/>
            <person name="Yi T.H."/>
        </authorList>
    </citation>
    <scope>NUCLEOTIDE SEQUENCE [LARGE SCALE GENOMIC DNA]</scope>
    <source>
        <strain evidence="1 2">CCTCC AB 2015297</strain>
    </source>
</reference>
<dbReference type="Proteomes" id="UP000313231">
    <property type="component" value="Unassembled WGS sequence"/>
</dbReference>
<sequence length="116" mass="12338">MTATLDVPYAVLKAARERWDAAADELEGAWRRLAGVSVTGLSATVAAAVTGFAEPWVDELKAASQLAAGYAEELFLFNRMSVLVDEAEAARLRSLLPWVEHDAPIREVGGSGVGLP</sequence>
<gene>
    <name evidence="1" type="ORF">FHP29_15900</name>
</gene>
<dbReference type="RefSeq" id="WP_139623867.1">
    <property type="nucleotide sequence ID" value="NZ_VDMP01000026.1"/>
</dbReference>